<evidence type="ECO:0000259" key="3">
    <source>
        <dbReference type="SMART" id="SM00955"/>
    </source>
</evidence>
<comment type="similarity">
    <text evidence="1">Belongs to the RNR ribonuclease family.</text>
</comment>
<feature type="domain" description="RNB" evidence="3">
    <location>
        <begin position="414"/>
        <end position="728"/>
    </location>
</feature>
<dbReference type="InterPro" id="IPR050180">
    <property type="entry name" value="RNR_Ribonuclease"/>
</dbReference>
<dbReference type="Pfam" id="PF00773">
    <property type="entry name" value="RNB"/>
    <property type="match status" value="1"/>
</dbReference>
<organism evidence="4 5">
    <name type="scientific">Thecamonas trahens ATCC 50062</name>
    <dbReference type="NCBI Taxonomy" id="461836"/>
    <lineage>
        <taxon>Eukaryota</taxon>
        <taxon>Apusozoa</taxon>
        <taxon>Apusomonadida</taxon>
        <taxon>Apusomonadidae</taxon>
        <taxon>Thecamonas</taxon>
    </lineage>
</organism>
<dbReference type="GO" id="GO:0003723">
    <property type="term" value="F:RNA binding"/>
    <property type="evidence" value="ECO:0007669"/>
    <property type="project" value="InterPro"/>
</dbReference>
<sequence length="858" mass="91645">MAPSTLDENEGIIKDLSPYIVWSSSSSSSSSSSPASSSSSPGPDAPPLLGEYTRFSHKSKRFEFYFGLLRQFEPRIRAWTGVDASSRPLTVPTPALTYVLPPKPHARQYSVHDARRIASSVAAKVERTSGKIPRLWQQYAEVEDVVHVRALARSLFMPPAVALALNAGAQSANRDVSPVEVAATARMLVADPLHFRKIGLVQAYRARPQAEVAKLAAARAAVHAHDETLSKALRGSAAAAADVATTPLVGFLARFSAALDKAGIADAAAAVRQGWERANPRDLRLRRAPQAELLGAAARGVCDARGLSGGFEPDDVPFLDAIAESLRVPELQAPVPGVITHLLEPLDVAQLALRDRVLELVDTALLELTHGGAAAVHNPIFDASPLLKRFESPAERAASVSSAPSLASADAGTDVARGPVYFAVDSADTTEVDDAVSIDLTAPEWTLVHIADVTATVQLDSQLDAAARARLSTLYLPERRVPMIPSALGESALSLSSSRDVRVLTFAFRLADDGSLAETDVRESVIPAGAMVRLTYDDVDTLLADAGARPSSQVARRLADAGPAGTRDVDAAIQQLRTLYGVVRKRLAWREARARQISLPSMGFRVTPETGRVDLVPERAEDAPAQILVQELMIAAGQTGATFALAADLPFTFRVQPPPRSALPDWVADLPPVLRDLKEIQTQSPASVSPTAAGHYSLGFADYAHVTSPIRRYTDMLAHYQIKGHLSGTGPPLRKVDDLYARLPFYDERSFHIRSLQRTSERYWALVWMAQQLASGAGAAHKITVLDRAPGDSNYAVYFHSTAALVPNVHIAGVADVLAASTEGGDMLVRGFSGLVALTSVHARSGKVAAELVSATEP</sequence>
<keyword evidence="5" id="KW-1185">Reference proteome</keyword>
<feature type="compositionally biased region" description="Low complexity" evidence="2">
    <location>
        <begin position="23"/>
        <end position="41"/>
    </location>
</feature>
<dbReference type="InterPro" id="IPR001900">
    <property type="entry name" value="RNase_II/R"/>
</dbReference>
<accession>A0A0L0D6X0</accession>
<dbReference type="GO" id="GO:0000175">
    <property type="term" value="F:3'-5'-RNA exonuclease activity"/>
    <property type="evidence" value="ECO:0007669"/>
    <property type="project" value="TreeGrafter"/>
</dbReference>
<dbReference type="SUPFAM" id="SSF50249">
    <property type="entry name" value="Nucleic acid-binding proteins"/>
    <property type="match status" value="1"/>
</dbReference>
<evidence type="ECO:0000256" key="1">
    <source>
        <dbReference type="RuleBase" id="RU003901"/>
    </source>
</evidence>
<dbReference type="PROSITE" id="PS01175">
    <property type="entry name" value="RIBONUCLEASE_II"/>
    <property type="match status" value="1"/>
</dbReference>
<proteinExistence type="inferred from homology"/>
<dbReference type="PANTHER" id="PTHR23355">
    <property type="entry name" value="RIBONUCLEASE"/>
    <property type="match status" value="1"/>
</dbReference>
<name>A0A0L0D6X0_THETB</name>
<evidence type="ECO:0000313" key="4">
    <source>
        <dbReference type="EMBL" id="KNC48107.1"/>
    </source>
</evidence>
<reference evidence="4 5" key="1">
    <citation type="submission" date="2010-05" db="EMBL/GenBank/DDBJ databases">
        <title>The Genome Sequence of Thecamonas trahens ATCC 50062.</title>
        <authorList>
            <consortium name="The Broad Institute Genome Sequencing Platform"/>
            <person name="Russ C."/>
            <person name="Cuomo C."/>
            <person name="Shea T."/>
            <person name="Young S.K."/>
            <person name="Zeng Q."/>
            <person name="Koehrsen M."/>
            <person name="Haas B."/>
            <person name="Borodovsky M."/>
            <person name="Guigo R."/>
            <person name="Alvarado L."/>
            <person name="Berlin A."/>
            <person name="Bochicchio J."/>
            <person name="Borenstein D."/>
            <person name="Chapman S."/>
            <person name="Chen Z."/>
            <person name="Freedman E."/>
            <person name="Gellesch M."/>
            <person name="Goldberg J."/>
            <person name="Griggs A."/>
            <person name="Gujja S."/>
            <person name="Heilman E."/>
            <person name="Heiman D."/>
            <person name="Hepburn T."/>
            <person name="Howarth C."/>
            <person name="Jen D."/>
            <person name="Larson L."/>
            <person name="Mehta T."/>
            <person name="Park D."/>
            <person name="Pearson M."/>
            <person name="Roberts A."/>
            <person name="Saif S."/>
            <person name="Shenoy N."/>
            <person name="Sisk P."/>
            <person name="Stolte C."/>
            <person name="Sykes S."/>
            <person name="Thomson T."/>
            <person name="Walk T."/>
            <person name="White J."/>
            <person name="Yandava C."/>
            <person name="Burger G."/>
            <person name="Gray M.W."/>
            <person name="Holland P.W.H."/>
            <person name="King N."/>
            <person name="Lang F.B.F."/>
            <person name="Roger A.J."/>
            <person name="Ruiz-Trillo I."/>
            <person name="Lander E."/>
            <person name="Nusbaum C."/>
        </authorList>
    </citation>
    <scope>NUCLEOTIDE SEQUENCE [LARGE SCALE GENOMIC DNA]</scope>
    <source>
        <strain evidence="4 5">ATCC 50062</strain>
    </source>
</reference>
<dbReference type="STRING" id="461836.A0A0L0D6X0"/>
<dbReference type="RefSeq" id="XP_013758681.1">
    <property type="nucleotide sequence ID" value="XM_013903227.1"/>
</dbReference>
<evidence type="ECO:0000256" key="2">
    <source>
        <dbReference type="SAM" id="MobiDB-lite"/>
    </source>
</evidence>
<dbReference type="eggNOG" id="KOG2102">
    <property type="taxonomic scope" value="Eukaryota"/>
</dbReference>
<dbReference type="EMBL" id="GL349450">
    <property type="protein sequence ID" value="KNC48107.1"/>
    <property type="molecule type" value="Genomic_DNA"/>
</dbReference>
<dbReference type="GeneID" id="25563885"/>
<dbReference type="PANTHER" id="PTHR23355:SF42">
    <property type="entry name" value="RIBONUCLEASE II, CHLOROPLASTIC_MITOCHONDRIAL"/>
    <property type="match status" value="1"/>
</dbReference>
<protein>
    <submittedName>
        <fullName evidence="4">Ribonuclease II</fullName>
    </submittedName>
</protein>
<evidence type="ECO:0000313" key="5">
    <source>
        <dbReference type="Proteomes" id="UP000054408"/>
    </source>
</evidence>
<dbReference type="SMART" id="SM00955">
    <property type="entry name" value="RNB"/>
    <property type="match status" value="1"/>
</dbReference>
<feature type="region of interest" description="Disordered" evidence="2">
    <location>
        <begin position="22"/>
        <end position="50"/>
    </location>
</feature>
<dbReference type="InterPro" id="IPR022966">
    <property type="entry name" value="RNase_II/R_CS"/>
</dbReference>
<dbReference type="GO" id="GO:0000932">
    <property type="term" value="C:P-body"/>
    <property type="evidence" value="ECO:0007669"/>
    <property type="project" value="TreeGrafter"/>
</dbReference>
<dbReference type="Proteomes" id="UP000054408">
    <property type="component" value="Unassembled WGS sequence"/>
</dbReference>
<dbReference type="OrthoDB" id="2285229at2759"/>
<dbReference type="GO" id="GO:0006402">
    <property type="term" value="P:mRNA catabolic process"/>
    <property type="evidence" value="ECO:0007669"/>
    <property type="project" value="TreeGrafter"/>
</dbReference>
<dbReference type="InterPro" id="IPR012340">
    <property type="entry name" value="NA-bd_OB-fold"/>
</dbReference>
<dbReference type="AlphaFoldDB" id="A0A0L0D6X0"/>
<gene>
    <name evidence="4" type="ORF">AMSG_04336</name>
</gene>